<evidence type="ECO:0000313" key="3">
    <source>
        <dbReference type="Proteomes" id="UP000230444"/>
    </source>
</evidence>
<evidence type="ECO:0000313" key="2">
    <source>
        <dbReference type="EMBL" id="APD20119.1"/>
    </source>
</evidence>
<dbReference type="EMBL" id="KX147096">
    <property type="protein sequence ID" value="ANM47211.1"/>
    <property type="molecule type" value="Genomic_DNA"/>
</dbReference>
<keyword evidence="4" id="KW-1185">Reference proteome</keyword>
<protein>
    <submittedName>
        <fullName evidence="2">Uncharacterized protein</fullName>
    </submittedName>
</protein>
<accession>A0A1J0MG24</accession>
<dbReference type="Proteomes" id="UP000231470">
    <property type="component" value="Segment"/>
</dbReference>
<reference evidence="2 3" key="1">
    <citation type="submission" date="2016-11" db="EMBL/GenBank/DDBJ databases">
        <title>Complete genome of the first virulent bacteriophage infecting the opportunist pathogen Serratia rubidaea.</title>
        <authorList>
            <person name="Xing S."/>
            <person name="Ma T."/>
            <person name="Zhang X."/>
            <person name="Huang Y."/>
            <person name="Mi Z."/>
            <person name="Sun Q."/>
            <person name="An X."/>
            <person name="Fan H."/>
            <person name="Wu S."/>
            <person name="Lin W."/>
            <person name="Tong Y."/>
        </authorList>
    </citation>
    <scope>NUCLEOTIDE SEQUENCE [LARGE SCALE GENOMIC DNA]</scope>
</reference>
<proteinExistence type="predicted"/>
<dbReference type="Proteomes" id="UP000230444">
    <property type="component" value="Segment"/>
</dbReference>
<sequence length="93" mass="10768">MKLLGKYTPSVGMGIEEREYDPASFVMNEEYSNLSWVEPVIVVDLYEGETLIQERVFVATLFDYTNEEGREVLRDALQAIKDNNDLQNMEIED</sequence>
<reference evidence="1 4" key="2">
    <citation type="journal article" date="2017" name="Arch. Virol.">
        <title>First complete genome sequence of a virulent bacteriophage infecting the opportunistic pathogen Serratia rubidaea.</title>
        <authorList>
            <person name="Xing S."/>
            <person name="Ma T."/>
            <person name="Zhang X."/>
            <person name="Huang Y."/>
            <person name="Mi Z."/>
            <person name="Sun Q."/>
            <person name="An X."/>
            <person name="Fan H."/>
            <person name="Wu S."/>
            <person name="Wei L."/>
            <person name="Tong Y."/>
        </authorList>
    </citation>
    <scope>NUCLEOTIDE SEQUENCE [LARGE SCALE GENOMIC DNA]</scope>
</reference>
<evidence type="ECO:0000313" key="4">
    <source>
        <dbReference type="Proteomes" id="UP000231470"/>
    </source>
</evidence>
<name>A0A1J0MG24_9CAUD</name>
<dbReference type="RefSeq" id="YP_009616012.1">
    <property type="nucleotide sequence ID" value="NC_042047.1"/>
</dbReference>
<dbReference type="GeneID" id="40092493"/>
<organism evidence="2 3">
    <name type="scientific">Serratia phage vB_Sru_IME250</name>
    <dbReference type="NCBI Taxonomy" id="1852640"/>
    <lineage>
        <taxon>Viruses</taxon>
        <taxon>Duplodnaviria</taxon>
        <taxon>Heunggongvirae</taxon>
        <taxon>Uroviricota</taxon>
        <taxon>Caudoviricetes</taxon>
        <taxon>Pantevenvirales</taxon>
        <taxon>Ackermannviridae</taxon>
        <taxon>Taipeivirus</taxon>
        <taxon>Taipeivirus IME250</taxon>
    </lineage>
</organism>
<dbReference type="KEGG" id="vg:40092493"/>
<dbReference type="EMBL" id="KY073123">
    <property type="protein sequence ID" value="APD20119.1"/>
    <property type="molecule type" value="Genomic_DNA"/>
</dbReference>
<evidence type="ECO:0000313" key="1">
    <source>
        <dbReference type="EMBL" id="ANM47211.1"/>
    </source>
</evidence>